<dbReference type="InterPro" id="IPR019984">
    <property type="entry name" value="Ribosomal_uS17_bact/chlr"/>
</dbReference>
<dbReference type="GeneID" id="78296091"/>
<dbReference type="NCBIfam" id="TIGR03635">
    <property type="entry name" value="uS17_bact"/>
    <property type="match status" value="1"/>
</dbReference>
<dbReference type="HAMAP" id="MF_01345_B">
    <property type="entry name" value="Ribosomal_uS17_B"/>
    <property type="match status" value="1"/>
</dbReference>
<evidence type="ECO:0000256" key="1">
    <source>
        <dbReference type="ARBA" id="ARBA00010254"/>
    </source>
</evidence>
<dbReference type="OrthoDB" id="9811714at2"/>
<comment type="subunit">
    <text evidence="6">Part of the 30S ribosomal subunit.</text>
</comment>
<evidence type="ECO:0000313" key="10">
    <source>
        <dbReference type="Proteomes" id="UP000245959"/>
    </source>
</evidence>
<evidence type="ECO:0000313" key="11">
    <source>
        <dbReference type="Proteomes" id="UP000576225"/>
    </source>
</evidence>
<dbReference type="RefSeq" id="WP_116884799.1">
    <property type="nucleotide sequence ID" value="NZ_CABMMC010000053.1"/>
</dbReference>
<accession>A0A2U1ARX4</accession>
<dbReference type="GO" id="GO:0019843">
    <property type="term" value="F:rRNA binding"/>
    <property type="evidence" value="ECO:0007669"/>
    <property type="project" value="UniProtKB-UniRule"/>
</dbReference>
<dbReference type="InterPro" id="IPR019979">
    <property type="entry name" value="Ribosomal_uS17_CS"/>
</dbReference>
<dbReference type="Gene3D" id="2.40.50.140">
    <property type="entry name" value="Nucleic acid-binding proteins"/>
    <property type="match status" value="1"/>
</dbReference>
<dbReference type="Proteomes" id="UP000245959">
    <property type="component" value="Unassembled WGS sequence"/>
</dbReference>
<evidence type="ECO:0000256" key="3">
    <source>
        <dbReference type="ARBA" id="ARBA00022884"/>
    </source>
</evidence>
<evidence type="ECO:0000256" key="6">
    <source>
        <dbReference type="HAMAP-Rule" id="MF_01345"/>
    </source>
</evidence>
<dbReference type="PROSITE" id="PS00056">
    <property type="entry name" value="RIBOSOMAL_S17"/>
    <property type="match status" value="1"/>
</dbReference>
<dbReference type="GO" id="GO:0003735">
    <property type="term" value="F:structural constituent of ribosome"/>
    <property type="evidence" value="ECO:0007669"/>
    <property type="project" value="UniProtKB-UniRule"/>
</dbReference>
<sequence>MSEAIVEVRGNRKERVGVVVSDVQDKTIVVKVDRRTPHPLYQKIVKVRKKFTAHDEKNEAKKGDTVRIVETRPLSRSKRWRLVEIISRAAQE</sequence>
<dbReference type="PANTHER" id="PTHR10744:SF1">
    <property type="entry name" value="SMALL RIBOSOMAL SUBUNIT PROTEIN US17M"/>
    <property type="match status" value="1"/>
</dbReference>
<organism evidence="9 10">
    <name type="scientific">Victivallis vadensis</name>
    <dbReference type="NCBI Taxonomy" id="172901"/>
    <lineage>
        <taxon>Bacteria</taxon>
        <taxon>Pseudomonadati</taxon>
        <taxon>Lentisphaerota</taxon>
        <taxon>Lentisphaeria</taxon>
        <taxon>Victivallales</taxon>
        <taxon>Victivallaceae</taxon>
        <taxon>Victivallis</taxon>
    </lineage>
</organism>
<evidence type="ECO:0000256" key="4">
    <source>
        <dbReference type="ARBA" id="ARBA00022980"/>
    </source>
</evidence>
<reference evidence="9 10" key="1">
    <citation type="submission" date="2018-04" db="EMBL/GenBank/DDBJ databases">
        <title>Genomic Encyclopedia of Type Strains, Phase IV (KMG-IV): sequencing the most valuable type-strain genomes for metagenomic binning, comparative biology and taxonomic classification.</title>
        <authorList>
            <person name="Goeker M."/>
        </authorList>
    </citation>
    <scope>NUCLEOTIDE SEQUENCE [LARGE SCALE GENOMIC DNA]</scope>
    <source>
        <strain evidence="9 10">DSM 14823</strain>
    </source>
</reference>
<evidence type="ECO:0000256" key="2">
    <source>
        <dbReference type="ARBA" id="ARBA00022730"/>
    </source>
</evidence>
<dbReference type="NCBIfam" id="NF004123">
    <property type="entry name" value="PRK05610.1"/>
    <property type="match status" value="1"/>
</dbReference>
<keyword evidence="3 6" id="KW-0694">RNA-binding</keyword>
<dbReference type="PRINTS" id="PR00973">
    <property type="entry name" value="RIBOSOMALS17"/>
</dbReference>
<reference evidence="8 11" key="2">
    <citation type="submission" date="2020-04" db="EMBL/GenBank/DDBJ databases">
        <authorList>
            <person name="Hitch T.C.A."/>
            <person name="Wylensek D."/>
            <person name="Clavel T."/>
        </authorList>
    </citation>
    <scope>NUCLEOTIDE SEQUENCE [LARGE SCALE GENOMIC DNA]</scope>
    <source>
        <strain evidence="8 11">COR2-253-APC-1A</strain>
    </source>
</reference>
<comment type="caution">
    <text evidence="9">The sequence shown here is derived from an EMBL/GenBank/DDBJ whole genome shotgun (WGS) entry which is preliminary data.</text>
</comment>
<protein>
    <recommendedName>
        <fullName evidence="6">Small ribosomal subunit protein uS17</fullName>
    </recommendedName>
</protein>
<evidence type="ECO:0000256" key="5">
    <source>
        <dbReference type="ARBA" id="ARBA00023274"/>
    </source>
</evidence>
<dbReference type="InterPro" id="IPR000266">
    <property type="entry name" value="Ribosomal_uS17"/>
</dbReference>
<comment type="function">
    <text evidence="6">One of the primary rRNA binding proteins, it binds specifically to the 5'-end of 16S ribosomal RNA.</text>
</comment>
<name>A0A2U1ARX4_9BACT</name>
<evidence type="ECO:0000313" key="8">
    <source>
        <dbReference type="EMBL" id="NMD86491.1"/>
    </source>
</evidence>
<keyword evidence="4 6" id="KW-0689">Ribosomal protein</keyword>
<dbReference type="SUPFAM" id="SSF50249">
    <property type="entry name" value="Nucleic acid-binding proteins"/>
    <property type="match status" value="1"/>
</dbReference>
<dbReference type="EMBL" id="JABAEW010000011">
    <property type="protein sequence ID" value="NMD86491.1"/>
    <property type="molecule type" value="Genomic_DNA"/>
</dbReference>
<dbReference type="EMBL" id="QEKH01000022">
    <property type="protein sequence ID" value="PVY39179.1"/>
    <property type="molecule type" value="Genomic_DNA"/>
</dbReference>
<dbReference type="Pfam" id="PF00366">
    <property type="entry name" value="Ribosomal_S17"/>
    <property type="match status" value="1"/>
</dbReference>
<dbReference type="InterPro" id="IPR012340">
    <property type="entry name" value="NA-bd_OB-fold"/>
</dbReference>
<proteinExistence type="inferred from homology"/>
<keyword evidence="10" id="KW-1185">Reference proteome</keyword>
<dbReference type="PANTHER" id="PTHR10744">
    <property type="entry name" value="40S RIBOSOMAL PROTEIN S11 FAMILY MEMBER"/>
    <property type="match status" value="1"/>
</dbReference>
<evidence type="ECO:0000256" key="7">
    <source>
        <dbReference type="RuleBase" id="RU003872"/>
    </source>
</evidence>
<dbReference type="AlphaFoldDB" id="A0A2U1ARX4"/>
<comment type="similarity">
    <text evidence="1 6 7">Belongs to the universal ribosomal protein uS17 family.</text>
</comment>
<dbReference type="GO" id="GO:0006412">
    <property type="term" value="P:translation"/>
    <property type="evidence" value="ECO:0007669"/>
    <property type="project" value="UniProtKB-UniRule"/>
</dbReference>
<dbReference type="GO" id="GO:0022627">
    <property type="term" value="C:cytosolic small ribosomal subunit"/>
    <property type="evidence" value="ECO:0007669"/>
    <property type="project" value="UniProtKB-UniRule"/>
</dbReference>
<gene>
    <name evidence="6 8" type="primary">rpsQ</name>
    <name evidence="9" type="ORF">C8D82_12254</name>
    <name evidence="8" type="ORF">HF882_07845</name>
</gene>
<keyword evidence="5 6" id="KW-0687">Ribonucleoprotein</keyword>
<dbReference type="Proteomes" id="UP000576225">
    <property type="component" value="Unassembled WGS sequence"/>
</dbReference>
<evidence type="ECO:0000313" key="9">
    <source>
        <dbReference type="EMBL" id="PVY39179.1"/>
    </source>
</evidence>
<keyword evidence="2 6" id="KW-0699">rRNA-binding</keyword>
<dbReference type="CDD" id="cd00364">
    <property type="entry name" value="Ribosomal_uS17"/>
    <property type="match status" value="1"/>
</dbReference>